<dbReference type="EMBL" id="CP097508">
    <property type="protein sequence ID" value="URE13103.1"/>
    <property type="molecule type" value="Genomic_DNA"/>
</dbReference>
<dbReference type="PANTHER" id="PTHR31215">
    <property type="entry name" value="OS05G0510400 PROTEIN-RELATED"/>
    <property type="match status" value="1"/>
</dbReference>
<dbReference type="OrthoDB" id="10555756at2759"/>
<name>A0A9E7KAM6_9LILI</name>
<gene>
    <name evidence="1" type="ORF">MUK42_35519</name>
</gene>
<proteinExistence type="predicted"/>
<evidence type="ECO:0000313" key="1">
    <source>
        <dbReference type="EMBL" id="URE13103.1"/>
    </source>
</evidence>
<dbReference type="AlphaFoldDB" id="A0A9E7KAM6"/>
<dbReference type="InterPro" id="IPR044809">
    <property type="entry name" value="AUF1-like"/>
</dbReference>
<organism evidence="1 2">
    <name type="scientific">Musa troglodytarum</name>
    <name type="common">fe'i banana</name>
    <dbReference type="NCBI Taxonomy" id="320322"/>
    <lineage>
        <taxon>Eukaryota</taxon>
        <taxon>Viridiplantae</taxon>
        <taxon>Streptophyta</taxon>
        <taxon>Embryophyta</taxon>
        <taxon>Tracheophyta</taxon>
        <taxon>Spermatophyta</taxon>
        <taxon>Magnoliopsida</taxon>
        <taxon>Liliopsida</taxon>
        <taxon>Zingiberales</taxon>
        <taxon>Musaceae</taxon>
        <taxon>Musa</taxon>
    </lineage>
</organism>
<dbReference type="Proteomes" id="UP001055439">
    <property type="component" value="Chromosome 6"/>
</dbReference>
<keyword evidence="2" id="KW-1185">Reference proteome</keyword>
<accession>A0A9E7KAM6</accession>
<reference evidence="1" key="1">
    <citation type="submission" date="2022-05" db="EMBL/GenBank/DDBJ databases">
        <title>The Musa troglodytarum L. genome provides insights into the mechanism of non-climacteric behaviour and enrichment of carotenoids.</title>
        <authorList>
            <person name="Wang J."/>
        </authorList>
    </citation>
    <scope>NUCLEOTIDE SEQUENCE</scope>
    <source>
        <tissue evidence="1">Leaf</tissue>
    </source>
</reference>
<protein>
    <submittedName>
        <fullName evidence="1">F-box protein</fullName>
    </submittedName>
</protein>
<evidence type="ECO:0000313" key="2">
    <source>
        <dbReference type="Proteomes" id="UP001055439"/>
    </source>
</evidence>
<sequence>MISSLIAVSAQHYLLWSITLEHERLKNLELMDMDGQGVLTTDQWQLEEFRLKPVSTSTSCQQTAVPALSSGASWRVGAEEGNTGGHRAKRGVGEDACHEEDFLSGDEFHMGSEEINLKREGGVLNKSHLIETCRICALGFPKPCHHILRQVNWAG</sequence>